<dbReference type="InterPro" id="IPR051334">
    <property type="entry name" value="SRPK"/>
</dbReference>
<evidence type="ECO:0000256" key="2">
    <source>
        <dbReference type="ARBA" id="ARBA00022527"/>
    </source>
</evidence>
<dbReference type="Gene3D" id="3.30.200.20">
    <property type="entry name" value="Phosphorylase Kinase, domain 1"/>
    <property type="match status" value="1"/>
</dbReference>
<dbReference type="GO" id="GO:0004674">
    <property type="term" value="F:protein serine/threonine kinase activity"/>
    <property type="evidence" value="ECO:0007669"/>
    <property type="project" value="UniProtKB-KW"/>
</dbReference>
<keyword evidence="2" id="KW-0723">Serine/threonine-protein kinase</keyword>
<dbReference type="PROSITE" id="PS50011">
    <property type="entry name" value="PROTEIN_KINASE_DOM"/>
    <property type="match status" value="1"/>
</dbReference>
<evidence type="ECO:0000256" key="5">
    <source>
        <dbReference type="ARBA" id="ARBA00022777"/>
    </source>
</evidence>
<dbReference type="SMART" id="SM00220">
    <property type="entry name" value="S_TKc"/>
    <property type="match status" value="1"/>
</dbReference>
<dbReference type="GO" id="GO:0005634">
    <property type="term" value="C:nucleus"/>
    <property type="evidence" value="ECO:0007669"/>
    <property type="project" value="TreeGrafter"/>
</dbReference>
<dbReference type="GO" id="GO:0050684">
    <property type="term" value="P:regulation of mRNA processing"/>
    <property type="evidence" value="ECO:0007669"/>
    <property type="project" value="TreeGrafter"/>
</dbReference>
<dbReference type="GO" id="GO:0000245">
    <property type="term" value="P:spliceosomal complex assembly"/>
    <property type="evidence" value="ECO:0007669"/>
    <property type="project" value="TreeGrafter"/>
</dbReference>
<dbReference type="EMBL" id="JANBVO010000003">
    <property type="protein sequence ID" value="KAJ9155425.1"/>
    <property type="molecule type" value="Genomic_DNA"/>
</dbReference>
<dbReference type="Pfam" id="PF00069">
    <property type="entry name" value="Pkinase"/>
    <property type="match status" value="1"/>
</dbReference>
<dbReference type="InterPro" id="IPR011009">
    <property type="entry name" value="Kinase-like_dom_sf"/>
</dbReference>
<keyword evidence="4" id="KW-0547">Nucleotide-binding</keyword>
<proteinExistence type="predicted"/>
<evidence type="ECO:0000313" key="11">
    <source>
        <dbReference type="Proteomes" id="UP001174694"/>
    </source>
</evidence>
<evidence type="ECO:0000259" key="9">
    <source>
        <dbReference type="PROSITE" id="PS50011"/>
    </source>
</evidence>
<dbReference type="Gene3D" id="1.10.510.10">
    <property type="entry name" value="Transferase(Phosphotransferase) domain 1"/>
    <property type="match status" value="1"/>
</dbReference>
<feature type="domain" description="Protein kinase" evidence="9">
    <location>
        <begin position="42"/>
        <end position="398"/>
    </location>
</feature>
<dbReference type="SUPFAM" id="SSF56112">
    <property type="entry name" value="Protein kinase-like (PK-like)"/>
    <property type="match status" value="1"/>
</dbReference>
<dbReference type="EC" id="2.7.11.1" evidence="1"/>
<dbReference type="PROSITE" id="PS00108">
    <property type="entry name" value="PROTEIN_KINASE_ST"/>
    <property type="match status" value="1"/>
</dbReference>
<comment type="catalytic activity">
    <reaction evidence="8">
        <text>L-seryl-[protein] + ATP = O-phospho-L-seryl-[protein] + ADP + H(+)</text>
        <dbReference type="Rhea" id="RHEA:17989"/>
        <dbReference type="Rhea" id="RHEA-COMP:9863"/>
        <dbReference type="Rhea" id="RHEA-COMP:11604"/>
        <dbReference type="ChEBI" id="CHEBI:15378"/>
        <dbReference type="ChEBI" id="CHEBI:29999"/>
        <dbReference type="ChEBI" id="CHEBI:30616"/>
        <dbReference type="ChEBI" id="CHEBI:83421"/>
        <dbReference type="ChEBI" id="CHEBI:456216"/>
        <dbReference type="EC" id="2.7.11.1"/>
    </reaction>
</comment>
<organism evidence="10 11">
    <name type="scientific">Pleurostoma richardsiae</name>
    <dbReference type="NCBI Taxonomy" id="41990"/>
    <lineage>
        <taxon>Eukaryota</taxon>
        <taxon>Fungi</taxon>
        <taxon>Dikarya</taxon>
        <taxon>Ascomycota</taxon>
        <taxon>Pezizomycotina</taxon>
        <taxon>Sordariomycetes</taxon>
        <taxon>Sordariomycetidae</taxon>
        <taxon>Calosphaeriales</taxon>
        <taxon>Pleurostomataceae</taxon>
        <taxon>Pleurostoma</taxon>
    </lineage>
</organism>
<keyword evidence="11" id="KW-1185">Reference proteome</keyword>
<evidence type="ECO:0000256" key="7">
    <source>
        <dbReference type="ARBA" id="ARBA00047899"/>
    </source>
</evidence>
<dbReference type="GO" id="GO:0005737">
    <property type="term" value="C:cytoplasm"/>
    <property type="evidence" value="ECO:0007669"/>
    <property type="project" value="TreeGrafter"/>
</dbReference>
<evidence type="ECO:0000256" key="1">
    <source>
        <dbReference type="ARBA" id="ARBA00012513"/>
    </source>
</evidence>
<dbReference type="PANTHER" id="PTHR47634:SF9">
    <property type="entry name" value="PROTEIN KINASE DOMAIN-CONTAINING PROTEIN-RELATED"/>
    <property type="match status" value="1"/>
</dbReference>
<evidence type="ECO:0000256" key="6">
    <source>
        <dbReference type="ARBA" id="ARBA00022840"/>
    </source>
</evidence>
<reference evidence="10" key="1">
    <citation type="submission" date="2022-07" db="EMBL/GenBank/DDBJ databases">
        <title>Fungi with potential for degradation of polypropylene.</title>
        <authorList>
            <person name="Gostincar C."/>
        </authorList>
    </citation>
    <scope>NUCLEOTIDE SEQUENCE</scope>
    <source>
        <strain evidence="10">EXF-13308</strain>
    </source>
</reference>
<dbReference type="GO" id="GO:0005524">
    <property type="term" value="F:ATP binding"/>
    <property type="evidence" value="ECO:0007669"/>
    <property type="project" value="UniProtKB-KW"/>
</dbReference>
<dbReference type="InterPro" id="IPR008271">
    <property type="entry name" value="Ser/Thr_kinase_AS"/>
</dbReference>
<comment type="catalytic activity">
    <reaction evidence="7">
        <text>L-threonyl-[protein] + ATP = O-phospho-L-threonyl-[protein] + ADP + H(+)</text>
        <dbReference type="Rhea" id="RHEA:46608"/>
        <dbReference type="Rhea" id="RHEA-COMP:11060"/>
        <dbReference type="Rhea" id="RHEA-COMP:11605"/>
        <dbReference type="ChEBI" id="CHEBI:15378"/>
        <dbReference type="ChEBI" id="CHEBI:30013"/>
        <dbReference type="ChEBI" id="CHEBI:30616"/>
        <dbReference type="ChEBI" id="CHEBI:61977"/>
        <dbReference type="ChEBI" id="CHEBI:456216"/>
        <dbReference type="EC" id="2.7.11.1"/>
    </reaction>
</comment>
<comment type="caution">
    <text evidence="10">The sequence shown here is derived from an EMBL/GenBank/DDBJ whole genome shotgun (WGS) entry which is preliminary data.</text>
</comment>
<evidence type="ECO:0000256" key="4">
    <source>
        <dbReference type="ARBA" id="ARBA00022741"/>
    </source>
</evidence>
<dbReference type="Proteomes" id="UP001174694">
    <property type="component" value="Unassembled WGS sequence"/>
</dbReference>
<dbReference type="PANTHER" id="PTHR47634">
    <property type="entry name" value="PROTEIN KINASE DOMAIN-CONTAINING PROTEIN-RELATED"/>
    <property type="match status" value="1"/>
</dbReference>
<evidence type="ECO:0000256" key="8">
    <source>
        <dbReference type="ARBA" id="ARBA00048679"/>
    </source>
</evidence>
<keyword evidence="3" id="KW-0808">Transferase</keyword>
<accession>A0AA38VYT3</accession>
<dbReference type="InterPro" id="IPR000719">
    <property type="entry name" value="Prot_kinase_dom"/>
</dbReference>
<gene>
    <name evidence="10" type="ORF">NKR23_g1634</name>
</gene>
<sequence>MATDRALGILPPDVLIEEETMPDYDARRFYPANLGDILHGRYKILIKLGWDSSSTVWLGKDTSRWRWQPDRYVALKISVANGKDTANHEVVISRRLGSNPAHEGFRFVRCVIDHFEIAGPRGAHNCLVYEPMRVTMTLFQRRLPDGKIPGPLLKHYIRHLLLGLDYIHRECGVIHTDIKQDNIMMGFEDPSVVEDYIRTKGKAAMPRKVQKDRSIYFSQYDFGPLKSFRMLLKLSNFGLAQRGDGPEPLRHPIQPPLFQAPEVILGAPWSYSADIWNLGVLIWNFLENRDLFRDIRSSQGNYDSRKHLAEMVALLGPPPRELIGREARWSTFYGGPFFNSEGNFLYGDLVPPSLKLPDSVLSLEGEDRTLFLDFVGHMLQWLPENRKSARDLLSHVWLTP</sequence>
<name>A0AA38VYT3_9PEZI</name>
<evidence type="ECO:0000313" key="10">
    <source>
        <dbReference type="EMBL" id="KAJ9155425.1"/>
    </source>
</evidence>
<dbReference type="AlphaFoldDB" id="A0AA38VYT3"/>
<protein>
    <recommendedName>
        <fullName evidence="1">non-specific serine/threonine protein kinase</fullName>
        <ecNumber evidence="1">2.7.11.1</ecNumber>
    </recommendedName>
</protein>
<keyword evidence="5 10" id="KW-0418">Kinase</keyword>
<keyword evidence="6" id="KW-0067">ATP-binding</keyword>
<evidence type="ECO:0000256" key="3">
    <source>
        <dbReference type="ARBA" id="ARBA00022679"/>
    </source>
</evidence>